<dbReference type="Proteomes" id="UP000680588">
    <property type="component" value="Chromosome"/>
</dbReference>
<dbReference type="KEGG" id="asun:KG104_07425"/>
<sequence length="429" mass="45610">MKKQFCLVAASCLAVTGCVIFPGSAPKAEVPQVRPVDGGIDYYEQFGNSLPSSPAYFPVGVWMESVIEPGDVVVDQNIGLNTYAGLTSNSDIKQVIDEGSYAITGWPAPEAAGYMLADEVDMWAGPGSASWSGHYPGEGDVCDPPAAQCGFTVQKELLDAAPPGALLYTNYGKGVTFWESDAEARRFVNDFQDVVSADNYWFTDPFICGPSEGGAALNGGAELPAQDCRLAKNYGWTVERVRALVDPRGSKPVWALIEVGHPFQESRGGFIEGPQIRAAVWSSLIHGARGIVYFNHSFGGDCVSQHVLRESCGDMVRPWVEAVNRQIKDLAPVLNAPFVDDFVSSSQGVDVAAKLHDGGLYLMAGSTISGPQRVEMKLACGEAQTAVVIGEGRSVPISNNTFHDDFADANAVHLYQLVGGDACGLTGGS</sequence>
<protein>
    <recommendedName>
        <fullName evidence="4">Glycoside hydrolase family 42 N-terminal domain-containing protein</fullName>
    </recommendedName>
</protein>
<dbReference type="PROSITE" id="PS51257">
    <property type="entry name" value="PROKAR_LIPOPROTEIN"/>
    <property type="match status" value="1"/>
</dbReference>
<evidence type="ECO:0000313" key="3">
    <source>
        <dbReference type="Proteomes" id="UP000680588"/>
    </source>
</evidence>
<dbReference type="AlphaFoldDB" id="A0A975S849"/>
<proteinExistence type="predicted"/>
<evidence type="ECO:0008006" key="4">
    <source>
        <dbReference type="Google" id="ProtNLM"/>
    </source>
</evidence>
<name>A0A975S849_9MICC</name>
<feature type="chain" id="PRO_5036988525" description="Glycoside hydrolase family 42 N-terminal domain-containing protein" evidence="1">
    <location>
        <begin position="28"/>
        <end position="429"/>
    </location>
</feature>
<keyword evidence="1" id="KW-0732">Signal</keyword>
<organism evidence="2 3">
    <name type="scientific">Arthrobacter sunyaminii</name>
    <dbReference type="NCBI Taxonomy" id="2816859"/>
    <lineage>
        <taxon>Bacteria</taxon>
        <taxon>Bacillati</taxon>
        <taxon>Actinomycetota</taxon>
        <taxon>Actinomycetes</taxon>
        <taxon>Micrococcales</taxon>
        <taxon>Micrococcaceae</taxon>
        <taxon>Arthrobacter</taxon>
    </lineage>
</organism>
<accession>A0A975S849</accession>
<gene>
    <name evidence="2" type="ORF">KG104_07425</name>
</gene>
<evidence type="ECO:0000313" key="2">
    <source>
        <dbReference type="EMBL" id="QWQ37549.1"/>
    </source>
</evidence>
<keyword evidence="3" id="KW-1185">Reference proteome</keyword>
<feature type="signal peptide" evidence="1">
    <location>
        <begin position="1"/>
        <end position="27"/>
    </location>
</feature>
<evidence type="ECO:0000256" key="1">
    <source>
        <dbReference type="SAM" id="SignalP"/>
    </source>
</evidence>
<dbReference type="RefSeq" id="WP_207346601.1">
    <property type="nucleotide sequence ID" value="NZ_CP076456.1"/>
</dbReference>
<reference evidence="2" key="1">
    <citation type="submission" date="2021-06" db="EMBL/GenBank/DDBJ databases">
        <title>Novel species in genus Arthrobacter.</title>
        <authorList>
            <person name="Zhang G."/>
        </authorList>
    </citation>
    <scope>NUCLEOTIDE SEQUENCE</scope>
    <source>
        <strain evidence="2">Zg-ZUI122</strain>
    </source>
</reference>
<dbReference type="EMBL" id="CP076456">
    <property type="protein sequence ID" value="QWQ37549.1"/>
    <property type="molecule type" value="Genomic_DNA"/>
</dbReference>
<dbReference type="Gene3D" id="3.20.20.80">
    <property type="entry name" value="Glycosidases"/>
    <property type="match status" value="1"/>
</dbReference>